<reference evidence="2 3" key="1">
    <citation type="submission" date="2018-02" db="EMBL/GenBank/DDBJ databases">
        <title>Draft genome of wild Prunus yedoensis var. nudiflora.</title>
        <authorList>
            <person name="Baek S."/>
            <person name="Kim J.-H."/>
            <person name="Choi K."/>
            <person name="Kim G.-B."/>
            <person name="Cho A."/>
            <person name="Jang H."/>
            <person name="Shin C.-H."/>
            <person name="Yu H.-J."/>
            <person name="Mun J.-H."/>
        </authorList>
    </citation>
    <scope>NUCLEOTIDE SEQUENCE [LARGE SCALE GENOMIC DNA]</scope>
    <source>
        <strain evidence="3">cv. Jeju island</strain>
        <tissue evidence="2">Leaf</tissue>
    </source>
</reference>
<protein>
    <submittedName>
        <fullName evidence="2">Uncharacterized protein</fullName>
    </submittedName>
</protein>
<evidence type="ECO:0000313" key="2">
    <source>
        <dbReference type="EMBL" id="PQM41482.1"/>
    </source>
</evidence>
<accession>A0A314UXY2</accession>
<keyword evidence="1" id="KW-0812">Transmembrane</keyword>
<evidence type="ECO:0000313" key="3">
    <source>
        <dbReference type="Proteomes" id="UP000250321"/>
    </source>
</evidence>
<organism evidence="2 3">
    <name type="scientific">Prunus yedoensis var. nudiflora</name>
    <dbReference type="NCBI Taxonomy" id="2094558"/>
    <lineage>
        <taxon>Eukaryota</taxon>
        <taxon>Viridiplantae</taxon>
        <taxon>Streptophyta</taxon>
        <taxon>Embryophyta</taxon>
        <taxon>Tracheophyta</taxon>
        <taxon>Spermatophyta</taxon>
        <taxon>Magnoliopsida</taxon>
        <taxon>eudicotyledons</taxon>
        <taxon>Gunneridae</taxon>
        <taxon>Pentapetalae</taxon>
        <taxon>rosids</taxon>
        <taxon>fabids</taxon>
        <taxon>Rosales</taxon>
        <taxon>Rosaceae</taxon>
        <taxon>Amygdaloideae</taxon>
        <taxon>Amygdaleae</taxon>
        <taxon>Prunus</taxon>
    </lineage>
</organism>
<gene>
    <name evidence="2" type="ORF">Pyn_20633</name>
</gene>
<keyword evidence="1" id="KW-1133">Transmembrane helix</keyword>
<evidence type="ECO:0000256" key="1">
    <source>
        <dbReference type="SAM" id="Phobius"/>
    </source>
</evidence>
<dbReference type="AlphaFoldDB" id="A0A314UXY2"/>
<dbReference type="EMBL" id="PJQY01002956">
    <property type="protein sequence ID" value="PQM41482.1"/>
    <property type="molecule type" value="Genomic_DNA"/>
</dbReference>
<feature type="transmembrane region" description="Helical" evidence="1">
    <location>
        <begin position="6"/>
        <end position="24"/>
    </location>
</feature>
<dbReference type="Proteomes" id="UP000250321">
    <property type="component" value="Unassembled WGS sequence"/>
</dbReference>
<proteinExistence type="predicted"/>
<keyword evidence="3" id="KW-1185">Reference proteome</keyword>
<sequence length="105" mass="11689">MSGNLVQIGCIVILLYLNPVIEALHRRRPIKHKNVFAKPMPEEKIQLEFQLELVVNLKIALKPVEEPKIQLGLVTKLKIAPEFMAVAEQKTASGPVPESTIATEP</sequence>
<keyword evidence="1" id="KW-0472">Membrane</keyword>
<name>A0A314UXY2_PRUYE</name>
<comment type="caution">
    <text evidence="2">The sequence shown here is derived from an EMBL/GenBank/DDBJ whole genome shotgun (WGS) entry which is preliminary data.</text>
</comment>